<reference evidence="5" key="2">
    <citation type="submission" date="2020-05" db="UniProtKB">
        <authorList>
            <consortium name="EnsemblMetazoa"/>
        </authorList>
    </citation>
    <scope>IDENTIFICATION</scope>
    <source>
        <strain evidence="5">IAEA</strain>
    </source>
</reference>
<keyword evidence="3" id="KW-0067">ATP-binding</keyword>
<dbReference type="EnsemblMetazoa" id="GPPI042056-RA">
    <property type="protein sequence ID" value="GPPI042056-PA"/>
    <property type="gene ID" value="GPPI042056"/>
</dbReference>
<evidence type="ECO:0000256" key="2">
    <source>
        <dbReference type="ARBA" id="ARBA00022741"/>
    </source>
</evidence>
<comment type="similarity">
    <text evidence="1">Belongs to the AFG1 ATPase family.</text>
</comment>
<dbReference type="GO" id="GO:0005524">
    <property type="term" value="F:ATP binding"/>
    <property type="evidence" value="ECO:0007669"/>
    <property type="project" value="UniProtKB-KW"/>
</dbReference>
<evidence type="ECO:0000313" key="5">
    <source>
        <dbReference type="EnsemblMetazoa" id="GPPI042056-PA"/>
    </source>
</evidence>
<accession>A0A1B0BVS1</accession>
<dbReference type="PANTHER" id="PTHR12169">
    <property type="entry name" value="ATPASE N2B"/>
    <property type="match status" value="1"/>
</dbReference>
<dbReference type="Pfam" id="PF03969">
    <property type="entry name" value="AFG1_ATPase"/>
    <property type="match status" value="1"/>
</dbReference>
<evidence type="ECO:0000256" key="4">
    <source>
        <dbReference type="SAM" id="MobiDB-lite"/>
    </source>
</evidence>
<name>A0A1B0BVS1_9MUSC</name>
<keyword evidence="6" id="KW-1185">Reference proteome</keyword>
<reference evidence="6" key="1">
    <citation type="submission" date="2015-01" db="EMBL/GenBank/DDBJ databases">
        <authorList>
            <person name="Aksoy S."/>
            <person name="Warren W."/>
            <person name="Wilson R.K."/>
        </authorList>
    </citation>
    <scope>NUCLEOTIDE SEQUENCE [LARGE SCALE GENOMIC DNA]</scope>
    <source>
        <strain evidence="6">IAEA</strain>
    </source>
</reference>
<feature type="compositionally biased region" description="Basic and acidic residues" evidence="4">
    <location>
        <begin position="1"/>
        <end position="10"/>
    </location>
</feature>
<dbReference type="Gene3D" id="3.40.50.300">
    <property type="entry name" value="P-loop containing nucleotide triphosphate hydrolases"/>
    <property type="match status" value="1"/>
</dbReference>
<dbReference type="EMBL" id="JXJN01021452">
    <property type="status" value="NOT_ANNOTATED_CDS"/>
    <property type="molecule type" value="Genomic_DNA"/>
</dbReference>
<dbReference type="AlphaFoldDB" id="A0A1B0BVS1"/>
<evidence type="ECO:0000256" key="3">
    <source>
        <dbReference type="ARBA" id="ARBA00022840"/>
    </source>
</evidence>
<dbReference type="InterPro" id="IPR005654">
    <property type="entry name" value="ATPase_AFG1-like"/>
</dbReference>
<sequence length="507" mass="57792">MTDVHARIHETNPQQGPSLRISDIENPQPFDPTLPVARAIARESWLICFDEFQITDIADAIILKCLFTRLFNEGIVCVATSNRHPKDLYKDGLQRSNFLPFIGVLLNRSKVANMDNGVDYRKIAQSDDRVLNSPFKEFCDRVLVESWDDLMVYIITSKLDPDTLNKWNEKAPIDRLPTLSELLNFFKGRFQILDRNLSSVPLPGDAPTNRAIEPKRVQRTAKSFVTFKNCCSFCQKPGHVIYRCSDFLSLSAADRLNEVHALKLCVNCLKFKKPNLSDCTSKGRCHTCGKGHHSLLDFERPQVAIYTASKHKQINETNHIELAENANHNMSDQAQPKNFAALKTQHPERNILATAIVYIISKYNQRFPCRVLLDGGSQINMISERMVHMTGLKHQYAPNQFQCANKTLETSKFKYITNIESLLKPFSVTLEAHIVDQISGTLPEIDISNWNISEHIPLADERFNIPQRVDMLLSHTNQYTFRLVCRGNTSTPCKFNCICQVQLITNI</sequence>
<dbReference type="InterPro" id="IPR027417">
    <property type="entry name" value="P-loop_NTPase"/>
</dbReference>
<dbReference type="Proteomes" id="UP000092460">
    <property type="component" value="Unassembled WGS sequence"/>
</dbReference>
<organism evidence="5 6">
    <name type="scientific">Glossina palpalis gambiensis</name>
    <dbReference type="NCBI Taxonomy" id="67801"/>
    <lineage>
        <taxon>Eukaryota</taxon>
        <taxon>Metazoa</taxon>
        <taxon>Ecdysozoa</taxon>
        <taxon>Arthropoda</taxon>
        <taxon>Hexapoda</taxon>
        <taxon>Insecta</taxon>
        <taxon>Pterygota</taxon>
        <taxon>Neoptera</taxon>
        <taxon>Endopterygota</taxon>
        <taxon>Diptera</taxon>
        <taxon>Brachycera</taxon>
        <taxon>Muscomorpha</taxon>
        <taxon>Hippoboscoidea</taxon>
        <taxon>Glossinidae</taxon>
        <taxon>Glossina</taxon>
    </lineage>
</organism>
<dbReference type="VEuPathDB" id="VectorBase:GPPI042056"/>
<evidence type="ECO:0000256" key="1">
    <source>
        <dbReference type="ARBA" id="ARBA00010322"/>
    </source>
</evidence>
<dbReference type="GO" id="GO:0016887">
    <property type="term" value="F:ATP hydrolysis activity"/>
    <property type="evidence" value="ECO:0007669"/>
    <property type="project" value="InterPro"/>
</dbReference>
<keyword evidence="2" id="KW-0547">Nucleotide-binding</keyword>
<proteinExistence type="inferred from homology"/>
<evidence type="ECO:0000313" key="6">
    <source>
        <dbReference type="Proteomes" id="UP000092460"/>
    </source>
</evidence>
<dbReference type="GO" id="GO:0005739">
    <property type="term" value="C:mitochondrion"/>
    <property type="evidence" value="ECO:0007669"/>
    <property type="project" value="TreeGrafter"/>
</dbReference>
<feature type="region of interest" description="Disordered" evidence="4">
    <location>
        <begin position="1"/>
        <end position="22"/>
    </location>
</feature>
<dbReference type="PANTHER" id="PTHR12169:SF6">
    <property type="entry name" value="AFG1-LIKE ATPASE"/>
    <property type="match status" value="1"/>
</dbReference>
<protein>
    <submittedName>
        <fullName evidence="5">Uncharacterized protein</fullName>
    </submittedName>
</protein>